<dbReference type="GeneID" id="29002608"/>
<dbReference type="VEuPathDB" id="FungiDB:PHYBLDRAFT_66896"/>
<name>A0A162NFK0_PHYB8</name>
<dbReference type="AlphaFoldDB" id="A0A162NFK0"/>
<organism evidence="2 3">
    <name type="scientific">Phycomyces blakesleeanus (strain ATCC 8743b / DSM 1359 / FGSC 10004 / NBRC 33097 / NRRL 1555)</name>
    <dbReference type="NCBI Taxonomy" id="763407"/>
    <lineage>
        <taxon>Eukaryota</taxon>
        <taxon>Fungi</taxon>
        <taxon>Fungi incertae sedis</taxon>
        <taxon>Mucoromycota</taxon>
        <taxon>Mucoromycotina</taxon>
        <taxon>Mucoromycetes</taxon>
        <taxon>Mucorales</taxon>
        <taxon>Phycomycetaceae</taxon>
        <taxon>Phycomyces</taxon>
    </lineage>
</organism>
<dbReference type="EMBL" id="KV440992">
    <property type="protein sequence ID" value="OAD69134.1"/>
    <property type="molecule type" value="Genomic_DNA"/>
</dbReference>
<protein>
    <submittedName>
        <fullName evidence="2">Uncharacterized protein</fullName>
    </submittedName>
</protein>
<sequence>MIPRLPPFLLAVVGGASIYGVKILLDKLEPKLLGAPGSSDHAEKRIRFRQNVRLGGAVIVGTGVLCAAYWAYDARINRPSPAVSTQNSVDFYQDQYDARERRQRDDAARIKEEQRVSETVAQKRLTEEQLSMERIASSNQLK</sequence>
<dbReference type="Proteomes" id="UP000077315">
    <property type="component" value="Unassembled WGS sequence"/>
</dbReference>
<accession>A0A162NFK0</accession>
<dbReference type="RefSeq" id="XP_018287174.1">
    <property type="nucleotide sequence ID" value="XM_018441702.1"/>
</dbReference>
<reference evidence="3" key="1">
    <citation type="submission" date="2015-06" db="EMBL/GenBank/DDBJ databases">
        <title>Expansion of signal transduction pathways in fungi by whole-genome duplication.</title>
        <authorList>
            <consortium name="DOE Joint Genome Institute"/>
            <person name="Corrochano L.M."/>
            <person name="Kuo A."/>
            <person name="Marcet-Houben M."/>
            <person name="Polaino S."/>
            <person name="Salamov A."/>
            <person name="Villalobos J.M."/>
            <person name="Alvarez M.I."/>
            <person name="Avalos J."/>
            <person name="Benito E.P."/>
            <person name="Benoit I."/>
            <person name="Burger G."/>
            <person name="Camino L.P."/>
            <person name="Canovas D."/>
            <person name="Cerda-Olmedo E."/>
            <person name="Cheng J.-F."/>
            <person name="Dominguez A."/>
            <person name="Elias M."/>
            <person name="Eslava A.P."/>
            <person name="Glaser F."/>
            <person name="Grimwood J."/>
            <person name="Gutierrez G."/>
            <person name="Heitman J."/>
            <person name="Henrissat B."/>
            <person name="Iturriaga E.A."/>
            <person name="Lang B.F."/>
            <person name="Lavin J.L."/>
            <person name="Lee S."/>
            <person name="Li W."/>
            <person name="Lindquist E."/>
            <person name="Lopez-Garcia S."/>
            <person name="Luque E.M."/>
            <person name="Marcos A.T."/>
            <person name="Martin J."/>
            <person name="McCluskey K."/>
            <person name="Medina H.R."/>
            <person name="Miralles-Duran A."/>
            <person name="Miyazaki A."/>
            <person name="Munoz-Torres E."/>
            <person name="Oguiza J.A."/>
            <person name="Ohm R."/>
            <person name="Olmedo M."/>
            <person name="Orejas M."/>
            <person name="Ortiz-Castellanos L."/>
            <person name="Pisabarro A.G."/>
            <person name="Rodriguez-Romero J."/>
            <person name="Ruiz-Herrera J."/>
            <person name="Ruiz-Vazquez R."/>
            <person name="Sanz C."/>
            <person name="Schackwitz W."/>
            <person name="Schmutz J."/>
            <person name="Shahriari M."/>
            <person name="Shelest E."/>
            <person name="Silva-Franco F."/>
            <person name="Soanes D."/>
            <person name="Syed K."/>
            <person name="Tagua V.G."/>
            <person name="Talbot N.J."/>
            <person name="Thon M."/>
            <person name="De vries R.P."/>
            <person name="Wiebenga A."/>
            <person name="Yadav J.S."/>
            <person name="Braun E.L."/>
            <person name="Baker S."/>
            <person name="Garre V."/>
            <person name="Horwitz B."/>
            <person name="Torres-Martinez S."/>
            <person name="Idnurm A."/>
            <person name="Herrera-Estrella A."/>
            <person name="Gabaldon T."/>
            <person name="Grigoriev I.V."/>
        </authorList>
    </citation>
    <scope>NUCLEOTIDE SEQUENCE [LARGE SCALE GENOMIC DNA]</scope>
    <source>
        <strain evidence="3">NRRL 1555(-)</strain>
    </source>
</reference>
<evidence type="ECO:0000313" key="3">
    <source>
        <dbReference type="Proteomes" id="UP000077315"/>
    </source>
</evidence>
<dbReference type="OrthoDB" id="2280248at2759"/>
<feature type="region of interest" description="Disordered" evidence="1">
    <location>
        <begin position="98"/>
        <end position="118"/>
    </location>
</feature>
<feature type="compositionally biased region" description="Basic and acidic residues" evidence="1">
    <location>
        <begin position="98"/>
        <end position="116"/>
    </location>
</feature>
<proteinExistence type="predicted"/>
<evidence type="ECO:0000313" key="2">
    <source>
        <dbReference type="EMBL" id="OAD69134.1"/>
    </source>
</evidence>
<dbReference type="InParanoid" id="A0A162NFK0"/>
<keyword evidence="3" id="KW-1185">Reference proteome</keyword>
<gene>
    <name evidence="2" type="ORF">PHYBLDRAFT_66896</name>
</gene>
<evidence type="ECO:0000256" key="1">
    <source>
        <dbReference type="SAM" id="MobiDB-lite"/>
    </source>
</evidence>